<evidence type="ECO:0000256" key="4">
    <source>
        <dbReference type="HAMAP-Rule" id="MF_00724"/>
    </source>
</evidence>
<sequence>MDTRGIEQMIGQLRATADLAAGKSTSSAPAAGGADFAQALQGALAQVSEAQQSAQQMAQNFSAGDPNVNLQDVMVNLQKANLSFQQMVQVRNKLVTAYQDIMNMSV</sequence>
<dbReference type="EMBL" id="BAABLD010000011">
    <property type="protein sequence ID" value="GAA5169216.1"/>
    <property type="molecule type" value="Genomic_DNA"/>
</dbReference>
<dbReference type="HAMAP" id="MF_00724">
    <property type="entry name" value="FliE"/>
    <property type="match status" value="1"/>
</dbReference>
<evidence type="ECO:0000313" key="7">
    <source>
        <dbReference type="Proteomes" id="UP001500547"/>
    </source>
</evidence>
<evidence type="ECO:0000256" key="1">
    <source>
        <dbReference type="ARBA" id="ARBA00004117"/>
    </source>
</evidence>
<comment type="subcellular location">
    <subcellularLocation>
        <location evidence="1 4">Bacterial flagellum basal body</location>
    </subcellularLocation>
</comment>
<dbReference type="InterPro" id="IPR001624">
    <property type="entry name" value="FliE"/>
</dbReference>
<proteinExistence type="inferred from homology"/>
<dbReference type="PANTHER" id="PTHR34653:SF1">
    <property type="entry name" value="FLAGELLAR HOOK-BASAL BODY COMPLEX PROTEIN FLIE"/>
    <property type="match status" value="1"/>
</dbReference>
<evidence type="ECO:0000256" key="2">
    <source>
        <dbReference type="ARBA" id="ARBA00009272"/>
    </source>
</evidence>
<evidence type="ECO:0000256" key="3">
    <source>
        <dbReference type="ARBA" id="ARBA00023143"/>
    </source>
</evidence>
<dbReference type="NCBIfam" id="TIGR00205">
    <property type="entry name" value="fliE"/>
    <property type="match status" value="1"/>
</dbReference>
<keyword evidence="6" id="KW-0969">Cilium</keyword>
<evidence type="ECO:0000313" key="6">
    <source>
        <dbReference type="EMBL" id="GAA5169216.1"/>
    </source>
</evidence>
<accession>A0ABP9QXQ0</accession>
<keyword evidence="7" id="KW-1185">Reference proteome</keyword>
<gene>
    <name evidence="4 6" type="primary">fliE</name>
    <name evidence="6" type="ORF">GCM10025770_30500</name>
</gene>
<dbReference type="PANTHER" id="PTHR34653">
    <property type="match status" value="1"/>
</dbReference>
<dbReference type="Pfam" id="PF02049">
    <property type="entry name" value="FliE"/>
    <property type="match status" value="1"/>
</dbReference>
<comment type="similarity">
    <text evidence="2 4">Belongs to the FliE family.</text>
</comment>
<dbReference type="RefSeq" id="WP_345533959.1">
    <property type="nucleotide sequence ID" value="NZ_BAABLD010000011.1"/>
</dbReference>
<reference evidence="7" key="1">
    <citation type="journal article" date="2019" name="Int. J. Syst. Evol. Microbiol.">
        <title>The Global Catalogue of Microorganisms (GCM) 10K type strain sequencing project: providing services to taxonomists for standard genome sequencing and annotation.</title>
        <authorList>
            <consortium name="The Broad Institute Genomics Platform"/>
            <consortium name="The Broad Institute Genome Sequencing Center for Infectious Disease"/>
            <person name="Wu L."/>
            <person name="Ma J."/>
        </authorList>
    </citation>
    <scope>NUCLEOTIDE SEQUENCE [LARGE SCALE GENOMIC DNA]</scope>
    <source>
        <strain evidence="7">JCM 18715</strain>
    </source>
</reference>
<keyword evidence="3 4" id="KW-0975">Bacterial flagellum</keyword>
<protein>
    <recommendedName>
        <fullName evidence="4 5">Flagellar hook-basal body complex protein FliE</fullName>
    </recommendedName>
</protein>
<dbReference type="PRINTS" id="PR01006">
    <property type="entry name" value="FLGHOOKFLIE"/>
</dbReference>
<dbReference type="Proteomes" id="UP001500547">
    <property type="component" value="Unassembled WGS sequence"/>
</dbReference>
<name>A0ABP9QXQ0_9RHOO</name>
<comment type="caution">
    <text evidence="6">The sequence shown here is derived from an EMBL/GenBank/DDBJ whole genome shotgun (WGS) entry which is preliminary data.</text>
</comment>
<keyword evidence="6" id="KW-0966">Cell projection</keyword>
<keyword evidence="6" id="KW-0282">Flagellum</keyword>
<evidence type="ECO:0000256" key="5">
    <source>
        <dbReference type="NCBIfam" id="TIGR00205"/>
    </source>
</evidence>
<organism evidence="6 7">
    <name type="scientific">Viridibacterium curvum</name>
    <dbReference type="NCBI Taxonomy" id="1101404"/>
    <lineage>
        <taxon>Bacteria</taxon>
        <taxon>Pseudomonadati</taxon>
        <taxon>Pseudomonadota</taxon>
        <taxon>Betaproteobacteria</taxon>
        <taxon>Rhodocyclales</taxon>
        <taxon>Rhodocyclaceae</taxon>
        <taxon>Viridibacterium</taxon>
    </lineage>
</organism>